<name>A0A392SAG0_9FABA</name>
<dbReference type="AlphaFoldDB" id="A0A392SAG0"/>
<comment type="caution">
    <text evidence="1">The sequence shown here is derived from an EMBL/GenBank/DDBJ whole genome shotgun (WGS) entry which is preliminary data.</text>
</comment>
<evidence type="ECO:0000313" key="2">
    <source>
        <dbReference type="Proteomes" id="UP000265520"/>
    </source>
</evidence>
<dbReference type="EMBL" id="LXQA010350027">
    <property type="protein sequence ID" value="MCI45881.1"/>
    <property type="molecule type" value="Genomic_DNA"/>
</dbReference>
<protein>
    <submittedName>
        <fullName evidence="1">Uncharacterized protein</fullName>
    </submittedName>
</protein>
<organism evidence="1 2">
    <name type="scientific">Trifolium medium</name>
    <dbReference type="NCBI Taxonomy" id="97028"/>
    <lineage>
        <taxon>Eukaryota</taxon>
        <taxon>Viridiplantae</taxon>
        <taxon>Streptophyta</taxon>
        <taxon>Embryophyta</taxon>
        <taxon>Tracheophyta</taxon>
        <taxon>Spermatophyta</taxon>
        <taxon>Magnoliopsida</taxon>
        <taxon>eudicotyledons</taxon>
        <taxon>Gunneridae</taxon>
        <taxon>Pentapetalae</taxon>
        <taxon>rosids</taxon>
        <taxon>fabids</taxon>
        <taxon>Fabales</taxon>
        <taxon>Fabaceae</taxon>
        <taxon>Papilionoideae</taxon>
        <taxon>50 kb inversion clade</taxon>
        <taxon>NPAAA clade</taxon>
        <taxon>Hologalegina</taxon>
        <taxon>IRL clade</taxon>
        <taxon>Trifolieae</taxon>
        <taxon>Trifolium</taxon>
    </lineage>
</organism>
<dbReference type="Proteomes" id="UP000265520">
    <property type="component" value="Unassembled WGS sequence"/>
</dbReference>
<evidence type="ECO:0000313" key="1">
    <source>
        <dbReference type="EMBL" id="MCI45881.1"/>
    </source>
</evidence>
<sequence>MNFRAGTVLSEVWKDGPVFSDLNAEQ</sequence>
<reference evidence="1 2" key="1">
    <citation type="journal article" date="2018" name="Front. Plant Sci.">
        <title>Red Clover (Trifolium pratense) and Zigzag Clover (T. medium) - A Picture of Genomic Similarities and Differences.</title>
        <authorList>
            <person name="Dluhosova J."/>
            <person name="Istvanek J."/>
            <person name="Nedelnik J."/>
            <person name="Repkova J."/>
        </authorList>
    </citation>
    <scope>NUCLEOTIDE SEQUENCE [LARGE SCALE GENOMIC DNA]</scope>
    <source>
        <strain evidence="2">cv. 10/8</strain>
        <tissue evidence="1">Leaf</tissue>
    </source>
</reference>
<feature type="non-terminal residue" evidence="1">
    <location>
        <position position="26"/>
    </location>
</feature>
<proteinExistence type="predicted"/>
<accession>A0A392SAG0</accession>
<keyword evidence="2" id="KW-1185">Reference proteome</keyword>